<evidence type="ECO:0000256" key="7">
    <source>
        <dbReference type="ARBA" id="ARBA00023157"/>
    </source>
</evidence>
<feature type="signal peptide" evidence="13">
    <location>
        <begin position="1"/>
        <end position="25"/>
    </location>
</feature>
<dbReference type="RefSeq" id="XP_026856111.2">
    <property type="nucleotide sequence ID" value="XM_027000310.2"/>
</dbReference>
<feature type="site" description="Involved in metalloproteinase-binding" evidence="11">
    <location>
        <position position="39"/>
    </location>
</feature>
<feature type="domain" description="NTR" evidence="14">
    <location>
        <begin position="26"/>
        <end position="151"/>
    </location>
</feature>
<evidence type="ECO:0000256" key="12">
    <source>
        <dbReference type="PIRSR" id="PIRSR601820-3"/>
    </source>
</evidence>
<feature type="site" description="Involved in metalloproteinase-binding" evidence="11">
    <location>
        <position position="66"/>
    </location>
</feature>
<feature type="disulfide bond" evidence="12">
    <location>
        <begin position="158"/>
        <end position="163"/>
    </location>
</feature>
<evidence type="ECO:0000256" key="4">
    <source>
        <dbReference type="ARBA" id="ARBA00022525"/>
    </source>
</evidence>
<dbReference type="GO" id="GO:0046872">
    <property type="term" value="F:metal ion binding"/>
    <property type="evidence" value="ECO:0007669"/>
    <property type="project" value="UniProtKB-KW"/>
</dbReference>
<dbReference type="Gene3D" id="2.40.50.120">
    <property type="match status" value="1"/>
</dbReference>
<feature type="disulfide bond" evidence="12">
    <location>
        <begin position="153"/>
        <end position="200"/>
    </location>
</feature>
<keyword evidence="8" id="KW-0481">Metalloenzyme inhibitor</keyword>
<evidence type="ECO:0000256" key="10">
    <source>
        <dbReference type="PIRSR" id="PIRSR601820-1"/>
    </source>
</evidence>
<dbReference type="SUPFAM" id="SSF50242">
    <property type="entry name" value="TIMP-like"/>
    <property type="match status" value="1"/>
</dbReference>
<dbReference type="Ensembl" id="ENSEEET00000047848.2">
    <property type="protein sequence ID" value="ENSEEEP00000047326.2"/>
    <property type="gene ID" value="ENSEEEG00000022279.2"/>
</dbReference>
<keyword evidence="10" id="KW-0479">Metal-binding</keyword>
<keyword evidence="5" id="KW-0483">Metalloprotease inhibitor</keyword>
<dbReference type="GO" id="GO:0008191">
    <property type="term" value="F:metalloendopeptidase inhibitor activity"/>
    <property type="evidence" value="ECO:0007669"/>
    <property type="project" value="InterPro"/>
</dbReference>
<keyword evidence="7 12" id="KW-1015">Disulfide bond</keyword>
<sequence>MTKLGSFSASVLVLLVWRMGEVAEACSCSPAHPQQAYCNADVVLRAKVIGQKQVVTGNDNYGNPIKRIQYDIKQIKMYKGPKEEIDVIFTGDSSAVCGVNLESSGQKEYLITGKLESDGTTHVTLCDFIEPWQSLSITQKKGLESRYDMGCQCRIVRCPSVPCEVNHPMECLWTDWIVESTVYGPQAQNYACIQRSDSSCAWYRGAVPPKKDFMDIEDP</sequence>
<reference evidence="16" key="1">
    <citation type="journal article" date="2014" name="Science">
        <title>Nonhuman genetics. Genomic basis for the convergent evolution of electric organs.</title>
        <authorList>
            <person name="Gallant J.R."/>
            <person name="Traeger L.L."/>
            <person name="Volkening J.D."/>
            <person name="Moffett H."/>
            <person name="Chen P.H."/>
            <person name="Novina C.D."/>
            <person name="Phillips G.N.Jr."/>
            <person name="Anand R."/>
            <person name="Wells G.B."/>
            <person name="Pinch M."/>
            <person name="Guth R."/>
            <person name="Unguez G.A."/>
            <person name="Albert J.S."/>
            <person name="Zakon H.H."/>
            <person name="Samanta M.P."/>
            <person name="Sussman M.R."/>
        </authorList>
    </citation>
    <scope>NUCLEOTIDE SEQUENCE [LARGE SCALE GENOMIC DNA]</scope>
</reference>
<evidence type="ECO:0000256" key="1">
    <source>
        <dbReference type="ARBA" id="ARBA00004613"/>
    </source>
</evidence>
<evidence type="ECO:0000256" key="9">
    <source>
        <dbReference type="ARBA" id="ARBA00030102"/>
    </source>
</evidence>
<dbReference type="Gene3D" id="3.90.370.10">
    <property type="entry name" value="Tissue inhibitor of metalloproteinase-1. Chain B, domain 1"/>
    <property type="match status" value="1"/>
</dbReference>
<dbReference type="GO" id="GO:0005615">
    <property type="term" value="C:extracellular space"/>
    <property type="evidence" value="ECO:0007669"/>
    <property type="project" value="TreeGrafter"/>
</dbReference>
<evidence type="ECO:0000256" key="2">
    <source>
        <dbReference type="ARBA" id="ARBA00011027"/>
    </source>
</evidence>
<dbReference type="CTD" id="406650"/>
<feature type="chain" id="PRO_5044252363" description="Metalloproteinase inhibitor 2" evidence="13">
    <location>
        <begin position="26"/>
        <end position="219"/>
    </location>
</feature>
<reference evidence="15" key="5">
    <citation type="submission" date="2025-09" db="UniProtKB">
        <authorList>
            <consortium name="Ensembl"/>
        </authorList>
    </citation>
    <scope>IDENTIFICATION</scope>
</reference>
<evidence type="ECO:0000256" key="8">
    <source>
        <dbReference type="ARBA" id="ARBA00023215"/>
    </source>
</evidence>
<dbReference type="InterPro" id="IPR027465">
    <property type="entry name" value="TIMP_C"/>
</dbReference>
<dbReference type="GO" id="GO:0051045">
    <property type="term" value="P:negative regulation of membrane protein ectodomain proteolysis"/>
    <property type="evidence" value="ECO:0007669"/>
    <property type="project" value="TreeGrafter"/>
</dbReference>
<evidence type="ECO:0000313" key="16">
    <source>
        <dbReference type="Proteomes" id="UP000314983"/>
    </source>
</evidence>
<dbReference type="GO" id="GO:0034097">
    <property type="term" value="P:response to cytokine"/>
    <property type="evidence" value="ECO:0007669"/>
    <property type="project" value="TreeGrafter"/>
</dbReference>
<dbReference type="PANTHER" id="PTHR11844:SF24">
    <property type="entry name" value="METALLOPROTEINASE INHIBITOR 2"/>
    <property type="match status" value="1"/>
</dbReference>
<protein>
    <recommendedName>
        <fullName evidence="3">Metalloproteinase inhibitor 2</fullName>
    </recommendedName>
    <alternativeName>
        <fullName evidence="9">Tissue inhibitor of metalloproteinases 2</fullName>
    </alternativeName>
</protein>
<keyword evidence="16" id="KW-1185">Reference proteome</keyword>
<dbReference type="GeneTree" id="ENSGT00940000158348"/>
<comment type="similarity">
    <text evidence="2">Belongs to the protease inhibitor I35 (TIMP) family.</text>
</comment>
<dbReference type="GeneID" id="113571401"/>
<keyword evidence="4" id="KW-0964">Secreted</keyword>
<reference evidence="16" key="2">
    <citation type="journal article" date="2017" name="Sci. Adv.">
        <title>A tail of two voltages: Proteomic comparison of the three electric organs of the electric eel.</title>
        <authorList>
            <person name="Traeger L.L."/>
            <person name="Sabat G."/>
            <person name="Barrett-Wilt G.A."/>
            <person name="Wells G.B."/>
            <person name="Sussman M.R."/>
        </authorList>
    </citation>
    <scope>NUCLEOTIDE SEQUENCE [LARGE SCALE GENOMIC DNA]</scope>
</reference>
<dbReference type="PANTHER" id="PTHR11844">
    <property type="entry name" value="METALLOPROTEASE INHIBITOR"/>
    <property type="match status" value="1"/>
</dbReference>
<dbReference type="InterPro" id="IPR001820">
    <property type="entry name" value="TIMP"/>
</dbReference>
<name>A0A4W4HEA5_ELEEL</name>
<dbReference type="CDD" id="cd03585">
    <property type="entry name" value="NTR_TIMP"/>
    <property type="match status" value="1"/>
</dbReference>
<dbReference type="GO" id="GO:0002020">
    <property type="term" value="F:protease binding"/>
    <property type="evidence" value="ECO:0007669"/>
    <property type="project" value="TreeGrafter"/>
</dbReference>
<dbReference type="AlphaFoldDB" id="A0A4W4HEA5"/>
<dbReference type="GO" id="GO:0031012">
    <property type="term" value="C:extracellular matrix"/>
    <property type="evidence" value="ECO:0007669"/>
    <property type="project" value="TreeGrafter"/>
</dbReference>
<dbReference type="STRING" id="8005.ENSEEEP00000047326"/>
<dbReference type="FunFam" id="3.90.370.10:FF:000001">
    <property type="entry name" value="Metalloproteinase inhibitor 3"/>
    <property type="match status" value="1"/>
</dbReference>
<accession>A0A4W4HEA5</accession>
<feature type="disulfide bond" evidence="12">
    <location>
        <begin position="171"/>
        <end position="192"/>
    </location>
</feature>
<dbReference type="SMART" id="SM00206">
    <property type="entry name" value="NTR"/>
    <property type="match status" value="1"/>
</dbReference>
<dbReference type="PROSITE" id="PS50189">
    <property type="entry name" value="NTR"/>
    <property type="match status" value="1"/>
</dbReference>
<evidence type="ECO:0000256" key="6">
    <source>
        <dbReference type="ARBA" id="ARBA00022690"/>
    </source>
</evidence>
<evidence type="ECO:0000256" key="11">
    <source>
        <dbReference type="PIRSR" id="PIRSR601820-2"/>
    </source>
</evidence>
<evidence type="ECO:0000256" key="3">
    <source>
        <dbReference type="ARBA" id="ARBA00013520"/>
    </source>
</evidence>
<proteinExistence type="inferred from homology"/>
<keyword evidence="13" id="KW-0732">Signal</keyword>
<feature type="binding site" evidence="10">
    <location>
        <position position="26"/>
    </location>
    <ligand>
        <name>Zn(2+)</name>
        <dbReference type="ChEBI" id="CHEBI:29105"/>
        <note>ligand shared with metalloproteinase partner</note>
    </ligand>
</feature>
<dbReference type="GO" id="GO:0009725">
    <property type="term" value="P:response to hormone"/>
    <property type="evidence" value="ECO:0007669"/>
    <property type="project" value="TreeGrafter"/>
</dbReference>
<reference evidence="15" key="4">
    <citation type="submission" date="2025-08" db="UniProtKB">
        <authorList>
            <consortium name="Ensembl"/>
        </authorList>
    </citation>
    <scope>IDENTIFICATION</scope>
</reference>
<dbReference type="OMA" id="ITRCTSI"/>
<reference evidence="15" key="3">
    <citation type="submission" date="2020-05" db="EMBL/GenBank/DDBJ databases">
        <title>Electrophorus electricus (electric eel) genome, fEleEle1, primary haplotype.</title>
        <authorList>
            <person name="Myers G."/>
            <person name="Meyer A."/>
            <person name="Fedrigo O."/>
            <person name="Formenti G."/>
            <person name="Rhie A."/>
            <person name="Tracey A."/>
            <person name="Sims Y."/>
            <person name="Jarvis E.D."/>
        </authorList>
    </citation>
    <scope>NUCLEOTIDE SEQUENCE [LARGE SCALE GENOMIC DNA]</scope>
</reference>
<dbReference type="Proteomes" id="UP000314983">
    <property type="component" value="Chromosome 1"/>
</dbReference>
<evidence type="ECO:0000256" key="5">
    <source>
        <dbReference type="ARBA" id="ARBA00022608"/>
    </source>
</evidence>
<dbReference type="Pfam" id="PF00965">
    <property type="entry name" value="TIMP"/>
    <property type="match status" value="1"/>
</dbReference>
<dbReference type="KEGG" id="eee:113571401"/>
<dbReference type="InterPro" id="IPR008993">
    <property type="entry name" value="TIMP-like_OB-fold"/>
</dbReference>
<keyword evidence="6" id="KW-0646">Protease inhibitor</keyword>
<feature type="disulfide bond" evidence="12">
    <location>
        <begin position="38"/>
        <end position="151"/>
    </location>
</feature>
<dbReference type="InterPro" id="IPR001134">
    <property type="entry name" value="Netrin_domain"/>
</dbReference>
<feature type="disulfide bond" evidence="12">
    <location>
        <begin position="28"/>
        <end position="126"/>
    </location>
</feature>
<evidence type="ECO:0000256" key="13">
    <source>
        <dbReference type="SAM" id="SignalP"/>
    </source>
</evidence>
<keyword evidence="10" id="KW-0862">Zinc</keyword>
<evidence type="ECO:0000313" key="15">
    <source>
        <dbReference type="Ensembl" id="ENSEEEP00000047326.2"/>
    </source>
</evidence>
<organism evidence="15 16">
    <name type="scientific">Electrophorus electricus</name>
    <name type="common">Electric eel</name>
    <name type="synonym">Gymnotus electricus</name>
    <dbReference type="NCBI Taxonomy" id="8005"/>
    <lineage>
        <taxon>Eukaryota</taxon>
        <taxon>Metazoa</taxon>
        <taxon>Chordata</taxon>
        <taxon>Craniata</taxon>
        <taxon>Vertebrata</taxon>
        <taxon>Euteleostomi</taxon>
        <taxon>Actinopterygii</taxon>
        <taxon>Neopterygii</taxon>
        <taxon>Teleostei</taxon>
        <taxon>Ostariophysi</taxon>
        <taxon>Gymnotiformes</taxon>
        <taxon>Gymnotoidei</taxon>
        <taxon>Gymnotidae</taxon>
        <taxon>Electrophorus</taxon>
    </lineage>
</organism>
<feature type="disulfide bond" evidence="12">
    <location>
        <begin position="26"/>
        <end position="97"/>
    </location>
</feature>
<comment type="subcellular location">
    <subcellularLocation>
        <location evidence="1">Secreted</location>
    </subcellularLocation>
</comment>
<evidence type="ECO:0000259" key="14">
    <source>
        <dbReference type="PROSITE" id="PS50189"/>
    </source>
</evidence>
<gene>
    <name evidence="15" type="primary">timp2b</name>
</gene>